<name>A0A4Q8KDN3_9ARAC</name>
<evidence type="ECO:0000313" key="2">
    <source>
        <dbReference type="EMBL" id="SNX37823.1"/>
    </source>
</evidence>
<feature type="signal peptide" evidence="1">
    <location>
        <begin position="1"/>
        <end position="22"/>
    </location>
</feature>
<keyword evidence="1" id="KW-0732">Signal</keyword>
<proteinExistence type="predicted"/>
<feature type="chain" id="PRO_5036357496" evidence="1">
    <location>
        <begin position="23"/>
        <end position="85"/>
    </location>
</feature>
<accession>A0A4Q8KDN3</accession>
<reference evidence="2" key="1">
    <citation type="submission" date="2017-05" db="EMBL/GenBank/DDBJ databases">
        <authorList>
            <person name="QRISCLOUD D."/>
        </authorList>
    </citation>
    <scope>NUCLEOTIDE SEQUENCE</scope>
</reference>
<dbReference type="AlphaFoldDB" id="A0A4Q8KDN3"/>
<protein>
    <submittedName>
        <fullName evidence="2">U8-Sparatoxin-Hju1b_1</fullName>
    </submittedName>
</protein>
<organism evidence="2">
    <name type="scientific">Heteropoda jugulans</name>
    <dbReference type="NCBI Taxonomy" id="1358901"/>
    <lineage>
        <taxon>Eukaryota</taxon>
        <taxon>Metazoa</taxon>
        <taxon>Ecdysozoa</taxon>
        <taxon>Arthropoda</taxon>
        <taxon>Chelicerata</taxon>
        <taxon>Arachnida</taxon>
        <taxon>Araneae</taxon>
        <taxon>Araneomorphae</taxon>
        <taxon>Entelegynae</taxon>
        <taxon>Dionycha</taxon>
        <taxon>Sparassidae</taxon>
        <taxon>Heteropoda</taxon>
    </lineage>
</organism>
<evidence type="ECO:0000256" key="1">
    <source>
        <dbReference type="SAM" id="SignalP"/>
    </source>
</evidence>
<dbReference type="EMBL" id="HAHI01000798">
    <property type="protein sequence ID" value="SNX37823.1"/>
    <property type="molecule type" value="Transcribed_RNA"/>
</dbReference>
<sequence>MKFVFSVVLLTVTLLVVVCAEASEVANDVPNIFEEARKQCAGLHYYSCRRMECCKGRPCVCVQGGDRRGCFCSRKQCEYTGTCKD</sequence>
<reference evidence="2" key="2">
    <citation type="submission" date="2019-05" db="EMBL/GenBank/DDBJ databases">
        <title>Unravelling the molecular evolution of spider venoms.</title>
        <authorList>
            <person name="Pineda S."/>
        </authorList>
    </citation>
    <scope>NUCLEOTIDE SEQUENCE</scope>
</reference>
<dbReference type="EMBL" id="HAHI01000179">
    <property type="protein sequence ID" value="SNX34491.1"/>
    <property type="molecule type" value="Transcribed_RNA"/>
</dbReference>